<dbReference type="SUPFAM" id="SSF46785">
    <property type="entry name" value="Winged helix' DNA-binding domain"/>
    <property type="match status" value="1"/>
</dbReference>
<dbReference type="Gene3D" id="1.10.10.10">
    <property type="entry name" value="Winged helix-like DNA-binding domain superfamily/Winged helix DNA-binding domain"/>
    <property type="match status" value="1"/>
</dbReference>
<gene>
    <name evidence="3" type="ORF">C1H46_007517</name>
</gene>
<comment type="caution">
    <text evidence="3">The sequence shown here is derived from an EMBL/GenBank/DDBJ whole genome shotgun (WGS) entry which is preliminary data.</text>
</comment>
<dbReference type="STRING" id="106549.A0A540N797"/>
<dbReference type="InterPro" id="IPR005818">
    <property type="entry name" value="Histone_H1/H5_H15"/>
</dbReference>
<feature type="compositionally biased region" description="Basic and acidic residues" evidence="1">
    <location>
        <begin position="1"/>
        <end position="11"/>
    </location>
</feature>
<proteinExistence type="predicted"/>
<sequence>MNPESRIEKDALLAPNEKSGSSPYAIAKHMEEKHKAVLPVNFRKRLPLQLKNSTARGKLINQGLVQAPGGREEGEIRSQTAAVSKPKSEKKTKTTSSGKKPGRKKSMKSMKQLLNPPQPSLSKQPKSIKSSAAKKSMKQLLNPPSRISISNP</sequence>
<evidence type="ECO:0000256" key="1">
    <source>
        <dbReference type="SAM" id="MobiDB-lite"/>
    </source>
</evidence>
<dbReference type="GO" id="GO:0003677">
    <property type="term" value="F:DNA binding"/>
    <property type="evidence" value="ECO:0007669"/>
    <property type="project" value="InterPro"/>
</dbReference>
<feature type="compositionally biased region" description="Low complexity" evidence="1">
    <location>
        <begin position="109"/>
        <end position="134"/>
    </location>
</feature>
<dbReference type="GO" id="GO:0000786">
    <property type="term" value="C:nucleosome"/>
    <property type="evidence" value="ECO:0007669"/>
    <property type="project" value="InterPro"/>
</dbReference>
<organism evidence="3 4">
    <name type="scientific">Malus baccata</name>
    <name type="common">Siberian crab apple</name>
    <name type="synonym">Pyrus baccata</name>
    <dbReference type="NCBI Taxonomy" id="106549"/>
    <lineage>
        <taxon>Eukaryota</taxon>
        <taxon>Viridiplantae</taxon>
        <taxon>Streptophyta</taxon>
        <taxon>Embryophyta</taxon>
        <taxon>Tracheophyta</taxon>
        <taxon>Spermatophyta</taxon>
        <taxon>Magnoliopsida</taxon>
        <taxon>eudicotyledons</taxon>
        <taxon>Gunneridae</taxon>
        <taxon>Pentapetalae</taxon>
        <taxon>rosids</taxon>
        <taxon>fabids</taxon>
        <taxon>Rosales</taxon>
        <taxon>Rosaceae</taxon>
        <taxon>Amygdaloideae</taxon>
        <taxon>Maleae</taxon>
        <taxon>Malus</taxon>
    </lineage>
</organism>
<dbReference type="Pfam" id="PF00538">
    <property type="entry name" value="Linker_histone"/>
    <property type="match status" value="1"/>
</dbReference>
<name>A0A540N797_MALBA</name>
<dbReference type="EMBL" id="VIEB01000095">
    <property type="protein sequence ID" value="TQE06879.1"/>
    <property type="molecule type" value="Genomic_DNA"/>
</dbReference>
<evidence type="ECO:0000259" key="2">
    <source>
        <dbReference type="PROSITE" id="PS51504"/>
    </source>
</evidence>
<dbReference type="PROSITE" id="PS51504">
    <property type="entry name" value="H15"/>
    <property type="match status" value="1"/>
</dbReference>
<evidence type="ECO:0000313" key="4">
    <source>
        <dbReference type="Proteomes" id="UP000315295"/>
    </source>
</evidence>
<dbReference type="GO" id="GO:0006334">
    <property type="term" value="P:nucleosome assembly"/>
    <property type="evidence" value="ECO:0007669"/>
    <property type="project" value="InterPro"/>
</dbReference>
<feature type="region of interest" description="Disordered" evidence="1">
    <location>
        <begin position="1"/>
        <end position="27"/>
    </location>
</feature>
<dbReference type="InterPro" id="IPR036388">
    <property type="entry name" value="WH-like_DNA-bd_sf"/>
</dbReference>
<accession>A0A540N797</accession>
<dbReference type="AlphaFoldDB" id="A0A540N797"/>
<evidence type="ECO:0000313" key="3">
    <source>
        <dbReference type="EMBL" id="TQE06879.1"/>
    </source>
</evidence>
<dbReference type="Proteomes" id="UP000315295">
    <property type="component" value="Unassembled WGS sequence"/>
</dbReference>
<dbReference type="SMART" id="SM00526">
    <property type="entry name" value="H15"/>
    <property type="match status" value="1"/>
</dbReference>
<protein>
    <recommendedName>
        <fullName evidence="2">H15 domain-containing protein</fullName>
    </recommendedName>
</protein>
<reference evidence="3 4" key="1">
    <citation type="journal article" date="2019" name="G3 (Bethesda)">
        <title>Sequencing of a Wild Apple (Malus baccata) Genome Unravels the Differences Between Cultivated and Wild Apple Species Regarding Disease Resistance and Cold Tolerance.</title>
        <authorList>
            <person name="Chen X."/>
        </authorList>
    </citation>
    <scope>NUCLEOTIDE SEQUENCE [LARGE SCALE GENOMIC DNA]</scope>
    <source>
        <strain evidence="4">cv. Shandingzi</strain>
        <tissue evidence="3">Leaves</tissue>
    </source>
</reference>
<feature type="region of interest" description="Disordered" evidence="1">
    <location>
        <begin position="61"/>
        <end position="152"/>
    </location>
</feature>
<feature type="domain" description="H15" evidence="2">
    <location>
        <begin position="1"/>
        <end position="69"/>
    </location>
</feature>
<keyword evidence="4" id="KW-1185">Reference proteome</keyword>
<dbReference type="InterPro" id="IPR036390">
    <property type="entry name" value="WH_DNA-bd_sf"/>
</dbReference>